<dbReference type="AlphaFoldDB" id="G6XK20"/>
<proteinExistence type="predicted"/>
<reference evidence="1 2" key="1">
    <citation type="submission" date="2011-10" db="EMBL/GenBank/DDBJ databases">
        <title>Genome sequence of Gluconobacter morbifer G707, isolated from Drosophila gut.</title>
        <authorList>
            <person name="Lee W.-J."/>
            <person name="Kim E.-K."/>
        </authorList>
    </citation>
    <scope>NUCLEOTIDE SEQUENCE [LARGE SCALE GENOMIC DNA]</scope>
    <source>
        <strain evidence="1 2">G707</strain>
    </source>
</reference>
<keyword evidence="2" id="KW-1185">Reference proteome</keyword>
<name>G6XK20_9PROT</name>
<dbReference type="Proteomes" id="UP000004949">
    <property type="component" value="Unassembled WGS sequence"/>
</dbReference>
<organism evidence="1 2">
    <name type="scientific">Gluconobacter morbifer G707</name>
    <dbReference type="NCBI Taxonomy" id="1088869"/>
    <lineage>
        <taxon>Bacteria</taxon>
        <taxon>Pseudomonadati</taxon>
        <taxon>Pseudomonadota</taxon>
        <taxon>Alphaproteobacteria</taxon>
        <taxon>Acetobacterales</taxon>
        <taxon>Acetobacteraceae</taxon>
        <taxon>Gluconobacter</taxon>
    </lineage>
</organism>
<dbReference type="PATRIC" id="fig|1088869.3.peg.1744"/>
<evidence type="ECO:0000313" key="2">
    <source>
        <dbReference type="Proteomes" id="UP000004949"/>
    </source>
</evidence>
<comment type="caution">
    <text evidence="1">The sequence shown here is derived from an EMBL/GenBank/DDBJ whole genome shotgun (WGS) entry which is preliminary data.</text>
</comment>
<dbReference type="EMBL" id="AGQV01000005">
    <property type="protein sequence ID" value="EHH67982.1"/>
    <property type="molecule type" value="Genomic_DNA"/>
</dbReference>
<gene>
    <name evidence="1" type="ORF">GMO_17490</name>
</gene>
<sequence>MREIFLVPADRLFVMDDNSGDCQGSAADGGVGFLPLWNLQGQVQTVL</sequence>
<dbReference type="STRING" id="1088869.GMO_17490"/>
<protein>
    <submittedName>
        <fullName evidence="1">Signal peptidase I</fullName>
    </submittedName>
</protein>
<evidence type="ECO:0000313" key="1">
    <source>
        <dbReference type="EMBL" id="EHH67982.1"/>
    </source>
</evidence>
<accession>G6XK20</accession>